<feature type="compositionally biased region" description="Basic and acidic residues" evidence="1">
    <location>
        <begin position="112"/>
        <end position="128"/>
    </location>
</feature>
<feature type="compositionally biased region" description="Low complexity" evidence="1">
    <location>
        <begin position="361"/>
        <end position="371"/>
    </location>
</feature>
<dbReference type="AlphaFoldDB" id="A0A835YSS9"/>
<feature type="region of interest" description="Disordered" evidence="1">
    <location>
        <begin position="445"/>
        <end position="498"/>
    </location>
</feature>
<feature type="compositionally biased region" description="Low complexity" evidence="1">
    <location>
        <begin position="75"/>
        <end position="100"/>
    </location>
</feature>
<keyword evidence="3" id="KW-1185">Reference proteome</keyword>
<gene>
    <name evidence="2" type="ORF">JKP88DRAFT_326854</name>
</gene>
<feature type="compositionally biased region" description="Gly residues" evidence="1">
    <location>
        <begin position="242"/>
        <end position="260"/>
    </location>
</feature>
<feature type="compositionally biased region" description="Gly residues" evidence="1">
    <location>
        <begin position="319"/>
        <end position="328"/>
    </location>
</feature>
<sequence length="943" mass="100013">MDSGMLTERDRRLQQREQQRRSRQTPEMSAAAAAAPTSFEDRQSQRAHFLRAVEEDRSTGQQVLPQQQPLPSPPGRGDAPAAGDAGAAGAAAAATATAATQRKAEYAPQLRRQVEEQEAARAAARRDATMLPPAAAAAAAAAAAGGQAAEDAELRERERRRREEYRTLLQAQVAEQKAARRDGGGGGGGGSSGGAGSAAAPAGGADASAEAEAQQRRAQQARYAEALRRDQLASQASRSGDGDGGGRGVTGSGGGGGSGNGSAAAAAAAARLTAVADAEAEQRRVKQAQYAEALRRDQLAAKVDPLGRPLGDRERGRAGDAGGAGMGFGREHDRRELEAQIEAKKAQNARTQGIASGVAPQQQRQHQWQQQSASDGPPSPYRLDQQPQGFQSPGPHQQGYQGYAYQDAQRSPYQAAPHQGGQQQQLLLQQGAAALSREDQIAFGVPPAAMSPPRNNAHAANGGGGTLWDPPQGAMPPPSEGGYIGSSAPTGGVLKGRGVSELLGHDSTASKGLEHSKLENLRGEWPRRVEVQQMNPIPDTVQRVIGWARPCLSARNLTYLRCEEIPQDFGNAASTLITLELHSVTVPPGSHGALRQLTTLRRLAIFDFMIDGPADERDSHTGQDEVLQCPPNLEHLELSDVQVGARLRDRRLLVSLPATTLTCNVELAWPVRINGSLPPGQRTFDASDFGGFISDPRPWPPTLEFLRLSCQYPYGLEPLPPSVTHLDMAGADQPIAMTALPAKLKNVVARSMSLSLPPASWPAGLAEMELQAQRWDPLIAFPVTLTALRVCGPTGGLPAAFPPRLVELRIGQADFTWPLSAMPPGALPRTPKRLSLARPILAASVDAHGRLPDLPEGLEELEVSLDEFDLASPRRQPAEGDLARMLGAGGARLLDMPDSATAEAQAYYYDQRLDLGAWRLPSTLQELTFGAAPTYFLVFGAGR</sequence>
<feature type="compositionally biased region" description="Basic and acidic residues" evidence="1">
    <location>
        <begin position="7"/>
        <end position="20"/>
    </location>
</feature>
<proteinExistence type="predicted"/>
<feature type="region of interest" description="Disordered" evidence="1">
    <location>
        <begin position="1"/>
        <end position="329"/>
    </location>
</feature>
<feature type="region of interest" description="Disordered" evidence="1">
    <location>
        <begin position="343"/>
        <end position="400"/>
    </location>
</feature>
<evidence type="ECO:0000256" key="1">
    <source>
        <dbReference type="SAM" id="MobiDB-lite"/>
    </source>
</evidence>
<dbReference type="InterPro" id="IPR032675">
    <property type="entry name" value="LRR_dom_sf"/>
</dbReference>
<name>A0A835YSS9_9STRA</name>
<feature type="compositionally biased region" description="Low complexity" evidence="1">
    <location>
        <begin position="134"/>
        <end position="149"/>
    </location>
</feature>
<feature type="compositionally biased region" description="Polar residues" evidence="1">
    <location>
        <begin position="385"/>
        <end position="395"/>
    </location>
</feature>
<comment type="caution">
    <text evidence="2">The sequence shown here is derived from an EMBL/GenBank/DDBJ whole genome shotgun (WGS) entry which is preliminary data.</text>
</comment>
<dbReference type="EMBL" id="JAFCMP010000468">
    <property type="protein sequence ID" value="KAG5179407.1"/>
    <property type="molecule type" value="Genomic_DNA"/>
</dbReference>
<dbReference type="Gene3D" id="3.80.10.10">
    <property type="entry name" value="Ribonuclease Inhibitor"/>
    <property type="match status" value="1"/>
</dbReference>
<feature type="compositionally biased region" description="Basic and acidic residues" evidence="1">
    <location>
        <begin position="152"/>
        <end position="166"/>
    </location>
</feature>
<feature type="compositionally biased region" description="Gly residues" evidence="1">
    <location>
        <begin position="184"/>
        <end position="196"/>
    </location>
</feature>
<feature type="compositionally biased region" description="Low complexity" evidence="1">
    <location>
        <begin position="261"/>
        <end position="277"/>
    </location>
</feature>
<reference evidence="2" key="1">
    <citation type="submission" date="2021-02" db="EMBL/GenBank/DDBJ databases">
        <title>First Annotated Genome of the Yellow-green Alga Tribonema minus.</title>
        <authorList>
            <person name="Mahan K.M."/>
        </authorList>
    </citation>
    <scope>NUCLEOTIDE SEQUENCE</scope>
    <source>
        <strain evidence="2">UTEX B ZZ1240</strain>
    </source>
</reference>
<feature type="compositionally biased region" description="Low complexity" evidence="1">
    <location>
        <begin position="197"/>
        <end position="224"/>
    </location>
</feature>
<evidence type="ECO:0000313" key="2">
    <source>
        <dbReference type="EMBL" id="KAG5179407.1"/>
    </source>
</evidence>
<organism evidence="2 3">
    <name type="scientific">Tribonema minus</name>
    <dbReference type="NCBI Taxonomy" id="303371"/>
    <lineage>
        <taxon>Eukaryota</taxon>
        <taxon>Sar</taxon>
        <taxon>Stramenopiles</taxon>
        <taxon>Ochrophyta</taxon>
        <taxon>PX clade</taxon>
        <taxon>Xanthophyceae</taxon>
        <taxon>Tribonematales</taxon>
        <taxon>Tribonemataceae</taxon>
        <taxon>Tribonema</taxon>
    </lineage>
</organism>
<protein>
    <submittedName>
        <fullName evidence="2">Uncharacterized protein</fullName>
    </submittedName>
</protein>
<evidence type="ECO:0000313" key="3">
    <source>
        <dbReference type="Proteomes" id="UP000664859"/>
    </source>
</evidence>
<accession>A0A835YSS9</accession>
<dbReference type="Proteomes" id="UP000664859">
    <property type="component" value="Unassembled WGS sequence"/>
</dbReference>